<name>A0A9P5V6M7_9FUNG</name>
<evidence type="ECO:0000259" key="4">
    <source>
        <dbReference type="PROSITE" id="PS50002"/>
    </source>
</evidence>
<dbReference type="GO" id="GO:0005884">
    <property type="term" value="C:actin filament"/>
    <property type="evidence" value="ECO:0007669"/>
    <property type="project" value="TreeGrafter"/>
</dbReference>
<dbReference type="Gene3D" id="2.30.30.40">
    <property type="entry name" value="SH3 Domains"/>
    <property type="match status" value="2"/>
</dbReference>
<reference evidence="5" key="1">
    <citation type="journal article" date="2020" name="Fungal Divers.">
        <title>Resolving the Mortierellaceae phylogeny through synthesis of multi-gene phylogenetics and phylogenomics.</title>
        <authorList>
            <person name="Vandepol N."/>
            <person name="Liber J."/>
            <person name="Desiro A."/>
            <person name="Na H."/>
            <person name="Kennedy M."/>
            <person name="Barry K."/>
            <person name="Grigoriev I.V."/>
            <person name="Miller A.N."/>
            <person name="O'Donnell K."/>
            <person name="Stajich J.E."/>
            <person name="Bonito G."/>
        </authorList>
    </citation>
    <scope>NUCLEOTIDE SEQUENCE</scope>
    <source>
        <strain evidence="5">NRRL 6426</strain>
    </source>
</reference>
<feature type="compositionally biased region" description="Low complexity" evidence="3">
    <location>
        <begin position="22"/>
        <end position="37"/>
    </location>
</feature>
<evidence type="ECO:0000313" key="5">
    <source>
        <dbReference type="EMBL" id="KAF9139409.1"/>
    </source>
</evidence>
<accession>A0A9P5V6M7</accession>
<organism evidence="5 6">
    <name type="scientific">Linnemannia schmuckeri</name>
    <dbReference type="NCBI Taxonomy" id="64567"/>
    <lineage>
        <taxon>Eukaryota</taxon>
        <taxon>Fungi</taxon>
        <taxon>Fungi incertae sedis</taxon>
        <taxon>Mucoromycota</taxon>
        <taxon>Mortierellomycotina</taxon>
        <taxon>Mortierellomycetes</taxon>
        <taxon>Mortierellales</taxon>
        <taxon>Mortierellaceae</taxon>
        <taxon>Linnemannia</taxon>
    </lineage>
</organism>
<dbReference type="AlphaFoldDB" id="A0A9P5V6M7"/>
<dbReference type="InterPro" id="IPR001452">
    <property type="entry name" value="SH3_domain"/>
</dbReference>
<feature type="region of interest" description="Disordered" evidence="3">
    <location>
        <begin position="534"/>
        <end position="590"/>
    </location>
</feature>
<feature type="compositionally biased region" description="Low complexity" evidence="3">
    <location>
        <begin position="809"/>
        <end position="836"/>
    </location>
</feature>
<gene>
    <name evidence="5" type="ORF">BG015_002045</name>
</gene>
<feature type="compositionally biased region" description="Low complexity" evidence="3">
    <location>
        <begin position="566"/>
        <end position="580"/>
    </location>
</feature>
<feature type="region of interest" description="Disordered" evidence="3">
    <location>
        <begin position="707"/>
        <end position="765"/>
    </location>
</feature>
<dbReference type="EMBL" id="JAAAUQ010001390">
    <property type="protein sequence ID" value="KAF9139409.1"/>
    <property type="molecule type" value="Genomic_DNA"/>
</dbReference>
<evidence type="ECO:0000256" key="2">
    <source>
        <dbReference type="PROSITE-ProRule" id="PRU00192"/>
    </source>
</evidence>
<dbReference type="Pfam" id="PF14604">
    <property type="entry name" value="SH3_9"/>
    <property type="match status" value="1"/>
</dbReference>
<proteinExistence type="predicted"/>
<evidence type="ECO:0000256" key="1">
    <source>
        <dbReference type="ARBA" id="ARBA00022443"/>
    </source>
</evidence>
<dbReference type="PRINTS" id="PR00452">
    <property type="entry name" value="SH3DOMAIN"/>
</dbReference>
<dbReference type="CDD" id="cd11819">
    <property type="entry name" value="SH3_Cortactin_like"/>
    <property type="match status" value="1"/>
</dbReference>
<feature type="region of interest" description="Disordered" evidence="3">
    <location>
        <begin position="807"/>
        <end position="837"/>
    </location>
</feature>
<dbReference type="Pfam" id="PF00018">
    <property type="entry name" value="SH3_1"/>
    <property type="match status" value="1"/>
</dbReference>
<dbReference type="PANTHER" id="PTHR10829">
    <property type="entry name" value="CORTACTIN AND DREBRIN"/>
    <property type="match status" value="1"/>
</dbReference>
<sequence>MQRNPTKPEPAPKYGVAKTFGSTPSTPLPTTTAASSPAVARSWNAPVVNTPPPVSAVKPVERTWKSSGASSYSGTVPGVTFNKIAPPSSLLNYGNSNTTTNSSSNSHVSSTIPATRNDPTMNKAQQMRLEREAREKEERERIKREIEASEARDRQAQGQSNAFKEAEEKRLQEEQRQREQREQEERQRSQDRAREEREAREKEERARADAEDAARLAREEIKAREQAAQEEDQKRQKEQQQRQREKEEKEAAEKRAKQQREEEEKKAEEEERRRQEEEERERAAQAAAAAVPATAQVATPSQVSHAGHEAAPDSVSAVVLYSYEQAEENEMSLIEGEVVVNVTELDVGWWSGESADGTRSGLFPANYVEVIENTQDHAATAPAAAHYEEEDHAAHYVDAPASNGHAHAEAAATAAASTGPSAVALYDYAAGEPNELSFAEGDVITDIEFVTDDWWNGTSNGASGLFPSNYVEIYIFEYAINHLQRSDSNIDSNSNGNTRAVLIVTDSRVTLQESLRRERQVCKDLYSFSTSFGSSHHFQDGDRSGMNPWDHLWPPPRPPPPDEYSTETPPSSPTITPSIPLVEHQQRSKESTSSFRPDLWARIQIRYAPTIRHIMSLFRCLHLNPGSTQGKTFGGGDIPEFVVPSSPIATTTAEGGRSVTQPTLVILLGCFGHDHSLETRRFSMLDIVPAFAGLRAFDETEYLVEKSEKGDESMSRVSHRSGAGRSSGAGVRVGGLEDVVEAFEGGGDGGGKQKEGEEELDAKESEEIEYTEYIRTVANTMAEIKDSLAWLERSSGRKPQLLIVEDTGQGHSDSSQLQGSSRSTTTRQQQLQQQQQETMMMPTVRELWLQTAMGFWVDAFVKIELWLSPAIQQQQQQQERKRESYRLWVRTQDSLSAAFTTAATTALQSTWAEEGSPFGASAGAPTAASMGAVLGVQWRFDSMGERIHFEIVP</sequence>
<dbReference type="Proteomes" id="UP000748756">
    <property type="component" value="Unassembled WGS sequence"/>
</dbReference>
<protein>
    <recommendedName>
        <fullName evidence="4">SH3 domain-containing protein</fullName>
    </recommendedName>
</protein>
<evidence type="ECO:0000313" key="6">
    <source>
        <dbReference type="Proteomes" id="UP000748756"/>
    </source>
</evidence>
<dbReference type="PROSITE" id="PS50002">
    <property type="entry name" value="SH3"/>
    <property type="match status" value="2"/>
</dbReference>
<feature type="compositionally biased region" description="Basic and acidic residues" evidence="3">
    <location>
        <begin position="128"/>
        <end position="155"/>
    </location>
</feature>
<feature type="compositionally biased region" description="Basic and acidic residues" evidence="3">
    <location>
        <begin position="164"/>
        <end position="283"/>
    </location>
</feature>
<feature type="compositionally biased region" description="Low complexity" evidence="3">
    <location>
        <begin position="88"/>
        <end position="111"/>
    </location>
</feature>
<feature type="compositionally biased region" description="Polar residues" evidence="3">
    <location>
        <begin position="112"/>
        <end position="125"/>
    </location>
</feature>
<dbReference type="GO" id="GO:0051015">
    <property type="term" value="F:actin filament binding"/>
    <property type="evidence" value="ECO:0007669"/>
    <property type="project" value="TreeGrafter"/>
</dbReference>
<dbReference type="SUPFAM" id="SSF50044">
    <property type="entry name" value="SH3-domain"/>
    <property type="match status" value="2"/>
</dbReference>
<feature type="domain" description="SH3" evidence="4">
    <location>
        <begin position="312"/>
        <end position="373"/>
    </location>
</feature>
<dbReference type="SMART" id="SM00326">
    <property type="entry name" value="SH3"/>
    <property type="match status" value="2"/>
</dbReference>
<dbReference type="PRINTS" id="PR00499">
    <property type="entry name" value="P67PHOX"/>
</dbReference>
<dbReference type="InterPro" id="IPR036028">
    <property type="entry name" value="SH3-like_dom_sf"/>
</dbReference>
<dbReference type="OrthoDB" id="5971719at2759"/>
<dbReference type="GO" id="GO:0030427">
    <property type="term" value="C:site of polarized growth"/>
    <property type="evidence" value="ECO:0007669"/>
    <property type="project" value="TreeGrafter"/>
</dbReference>
<feature type="compositionally biased region" description="Pro residues" evidence="3">
    <location>
        <begin position="553"/>
        <end position="562"/>
    </location>
</feature>
<feature type="compositionally biased region" description="Acidic residues" evidence="3">
    <location>
        <begin position="756"/>
        <end position="765"/>
    </location>
</feature>
<dbReference type="PANTHER" id="PTHR10829:SF25">
    <property type="entry name" value="DREBRIN-LIKE PROTEIN"/>
    <property type="match status" value="1"/>
</dbReference>
<feature type="region of interest" description="Disordered" evidence="3">
    <location>
        <begin position="84"/>
        <end position="310"/>
    </location>
</feature>
<comment type="caution">
    <text evidence="5">The sequence shown here is derived from an EMBL/GenBank/DDBJ whole genome shotgun (WGS) entry which is preliminary data.</text>
</comment>
<feature type="region of interest" description="Disordered" evidence="3">
    <location>
        <begin position="1"/>
        <end position="37"/>
    </location>
</feature>
<keyword evidence="6" id="KW-1185">Reference proteome</keyword>
<dbReference type="GO" id="GO:0030833">
    <property type="term" value="P:regulation of actin filament polymerization"/>
    <property type="evidence" value="ECO:0007669"/>
    <property type="project" value="TreeGrafter"/>
</dbReference>
<evidence type="ECO:0000256" key="3">
    <source>
        <dbReference type="SAM" id="MobiDB-lite"/>
    </source>
</evidence>
<keyword evidence="1 2" id="KW-0728">SH3 domain</keyword>
<dbReference type="GO" id="GO:0030864">
    <property type="term" value="C:cortical actin cytoskeleton"/>
    <property type="evidence" value="ECO:0007669"/>
    <property type="project" value="TreeGrafter"/>
</dbReference>
<feature type="domain" description="SH3" evidence="4">
    <location>
        <begin position="417"/>
        <end position="476"/>
    </location>
</feature>